<dbReference type="AlphaFoldDB" id="A0A918GKD3"/>
<evidence type="ECO:0000259" key="7">
    <source>
        <dbReference type="PROSITE" id="PS51755"/>
    </source>
</evidence>
<dbReference type="GO" id="GO:0000160">
    <property type="term" value="P:phosphorelay signal transduction system"/>
    <property type="evidence" value="ECO:0007669"/>
    <property type="project" value="InterPro"/>
</dbReference>
<dbReference type="SUPFAM" id="SSF48452">
    <property type="entry name" value="TPR-like"/>
    <property type="match status" value="2"/>
</dbReference>
<feature type="domain" description="OmpR/PhoB-type" evidence="7">
    <location>
        <begin position="1"/>
        <end position="100"/>
    </location>
</feature>
<dbReference type="Pfam" id="PF00486">
    <property type="entry name" value="Trans_reg_C"/>
    <property type="match status" value="1"/>
</dbReference>
<dbReference type="EMBL" id="BMRB01000003">
    <property type="protein sequence ID" value="GGS42431.1"/>
    <property type="molecule type" value="Genomic_DNA"/>
</dbReference>
<sequence length="922" mass="99343">MRVRVLGPLQVVAGEREVPVSAARSRKVLAALALAAGQPVSLDRLIDAVWQADPPATAAKQIRNTVSDLRRLLAATAAVPPTPTGYRLAVETDVGAFAEHLARARAHAAEGRDADAAGEYRAALAQWRGPALADVAVPALAAQVAGLTEQRLVAMEECVELELALGAPGLVRELTALVAEHPLRERFAAQLMTAHLRDGAHAEALTVYETVRRALAEELGIDPGPRLRGLHARILADDRPAPVPARCDLPADATHFTGREAELRRLLDAAGGGGAVAISAIDGMAGVGKTALAVHTAYRLMDRYPDAQLFIDLHAHTPGRDPLPPQVALDKLLRAIGVPGERVPDDVEDRAALWRAELARLRAVIVLDNAADAEQIRSLLPGRSASLALVTSRQRLTSLDNVCLVSLDVLPPQDARALFAGVVGHERVGAEPDAVDEVLRRCGYLPLAIRIAASRLRHRPSWTVAHLAARLGELPTGVAAAFALSYRHLSQRAQRLFRLLGLIPGPDIDLYAAAALAGHRPEETTAVLDELVDAHLLQEPLVGRFRFHDLLRSYAAESAAGDDRRGALTRLFDFYLHTASAAMDTLAPTEKPHRPSLPPYDTPRPALTEYQAALRWLRAENANLVAVADAAAADGWHRHACHLSSTLWRYFHVSGKQNDALALHAHALTAARAAGDRLLEAETLASLGYVGWWLGRYREAITHCRAAVAVARETGNLALEGRALHALGLVHCRLEQHAEAHAVFTRMMTVALDSGDRILEAYALRGLGDVHNRLGEHGQALSWLGKALSLAEETGNRSAEGFALNGLGDVHRRIGDHATAADYQRRALTTAKQTGNRNVEIRALNGLGELPTTGYDQAIGYHRRALALAETVGDRFEQARAHQGLAGVYRALRYADEERRHADAARDLYTDLGIRAPGEVPA</sequence>
<dbReference type="PANTHER" id="PTHR35807">
    <property type="entry name" value="TRANSCRIPTIONAL REGULATOR REDD-RELATED"/>
    <property type="match status" value="1"/>
</dbReference>
<evidence type="ECO:0000256" key="1">
    <source>
        <dbReference type="ARBA" id="ARBA00005820"/>
    </source>
</evidence>
<dbReference type="InterPro" id="IPR001867">
    <property type="entry name" value="OmpR/PhoB-type_DNA-bd"/>
</dbReference>
<dbReference type="InterPro" id="IPR051677">
    <property type="entry name" value="AfsR-DnrI-RedD_regulator"/>
</dbReference>
<dbReference type="GO" id="GO:0003677">
    <property type="term" value="F:DNA binding"/>
    <property type="evidence" value="ECO:0007669"/>
    <property type="project" value="UniProtKB-UniRule"/>
</dbReference>
<dbReference type="Gene3D" id="1.10.10.10">
    <property type="entry name" value="Winged helix-like DNA-binding domain superfamily/Winged helix DNA-binding domain"/>
    <property type="match status" value="1"/>
</dbReference>
<dbReference type="RefSeq" id="WP_189212192.1">
    <property type="nucleotide sequence ID" value="NZ_BMRB01000003.1"/>
</dbReference>
<dbReference type="CDD" id="cd15831">
    <property type="entry name" value="BTAD"/>
    <property type="match status" value="1"/>
</dbReference>
<dbReference type="SMART" id="SM01043">
    <property type="entry name" value="BTAD"/>
    <property type="match status" value="1"/>
</dbReference>
<evidence type="ECO:0000313" key="9">
    <source>
        <dbReference type="Proteomes" id="UP000660680"/>
    </source>
</evidence>
<keyword evidence="2" id="KW-0805">Transcription regulation</keyword>
<reference evidence="8" key="2">
    <citation type="submission" date="2020-09" db="EMBL/GenBank/DDBJ databases">
        <authorList>
            <person name="Sun Q."/>
            <person name="Ohkuma M."/>
        </authorList>
    </citation>
    <scope>NUCLEOTIDE SEQUENCE</scope>
    <source>
        <strain evidence="8">JCM 3276</strain>
    </source>
</reference>
<organism evidence="8 9">
    <name type="scientific">Actinokineospora fastidiosa</name>
    <dbReference type="NCBI Taxonomy" id="1816"/>
    <lineage>
        <taxon>Bacteria</taxon>
        <taxon>Bacillati</taxon>
        <taxon>Actinomycetota</taxon>
        <taxon>Actinomycetes</taxon>
        <taxon>Pseudonocardiales</taxon>
        <taxon>Pseudonocardiaceae</taxon>
        <taxon>Actinokineospora</taxon>
    </lineage>
</organism>
<dbReference type="InterPro" id="IPR005158">
    <property type="entry name" value="BTAD"/>
</dbReference>
<gene>
    <name evidence="8" type="ORF">GCM10010171_41620</name>
</gene>
<evidence type="ECO:0000313" key="8">
    <source>
        <dbReference type="EMBL" id="GGS42431.1"/>
    </source>
</evidence>
<dbReference type="PROSITE" id="PS51755">
    <property type="entry name" value="OMPR_PHOB"/>
    <property type="match status" value="1"/>
</dbReference>
<evidence type="ECO:0000256" key="3">
    <source>
        <dbReference type="ARBA" id="ARBA00023125"/>
    </source>
</evidence>
<feature type="repeat" description="TPR" evidence="5">
    <location>
        <begin position="761"/>
        <end position="794"/>
    </location>
</feature>
<comment type="caution">
    <text evidence="8">The sequence shown here is derived from an EMBL/GenBank/DDBJ whole genome shotgun (WGS) entry which is preliminary data.</text>
</comment>
<comment type="similarity">
    <text evidence="1">Belongs to the AfsR/DnrI/RedD regulatory family.</text>
</comment>
<dbReference type="InterPro" id="IPR036388">
    <property type="entry name" value="WH-like_DNA-bd_sf"/>
</dbReference>
<proteinExistence type="inferred from homology"/>
<evidence type="ECO:0000256" key="2">
    <source>
        <dbReference type="ARBA" id="ARBA00023015"/>
    </source>
</evidence>
<evidence type="ECO:0000256" key="4">
    <source>
        <dbReference type="ARBA" id="ARBA00023163"/>
    </source>
</evidence>
<dbReference type="InterPro" id="IPR011990">
    <property type="entry name" value="TPR-like_helical_dom_sf"/>
</dbReference>
<keyword evidence="4" id="KW-0804">Transcription</keyword>
<dbReference type="Pfam" id="PF13424">
    <property type="entry name" value="TPR_12"/>
    <property type="match status" value="2"/>
</dbReference>
<keyword evidence="5" id="KW-0802">TPR repeat</keyword>
<dbReference type="PRINTS" id="PR00364">
    <property type="entry name" value="DISEASERSIST"/>
</dbReference>
<dbReference type="InterPro" id="IPR019734">
    <property type="entry name" value="TPR_rpt"/>
</dbReference>
<dbReference type="PANTHER" id="PTHR35807:SF1">
    <property type="entry name" value="TRANSCRIPTIONAL REGULATOR REDD"/>
    <property type="match status" value="1"/>
</dbReference>
<dbReference type="Pfam" id="PF03704">
    <property type="entry name" value="BTAD"/>
    <property type="match status" value="1"/>
</dbReference>
<accession>A0A918GKD3</accession>
<keyword evidence="9" id="KW-1185">Reference proteome</keyword>
<feature type="DNA-binding region" description="OmpR/PhoB-type" evidence="6">
    <location>
        <begin position="1"/>
        <end position="100"/>
    </location>
</feature>
<dbReference type="SUPFAM" id="SSF46894">
    <property type="entry name" value="C-terminal effector domain of the bipartite response regulators"/>
    <property type="match status" value="1"/>
</dbReference>
<dbReference type="PROSITE" id="PS50005">
    <property type="entry name" value="TPR"/>
    <property type="match status" value="1"/>
</dbReference>
<evidence type="ECO:0000256" key="6">
    <source>
        <dbReference type="PROSITE-ProRule" id="PRU01091"/>
    </source>
</evidence>
<dbReference type="SUPFAM" id="SSF52540">
    <property type="entry name" value="P-loop containing nucleoside triphosphate hydrolases"/>
    <property type="match status" value="1"/>
</dbReference>
<dbReference type="Proteomes" id="UP000660680">
    <property type="component" value="Unassembled WGS sequence"/>
</dbReference>
<dbReference type="Gene3D" id="1.25.40.10">
    <property type="entry name" value="Tetratricopeptide repeat domain"/>
    <property type="match status" value="2"/>
</dbReference>
<dbReference type="GO" id="GO:0006355">
    <property type="term" value="P:regulation of DNA-templated transcription"/>
    <property type="evidence" value="ECO:0007669"/>
    <property type="project" value="InterPro"/>
</dbReference>
<name>A0A918GKD3_9PSEU</name>
<dbReference type="SMART" id="SM00028">
    <property type="entry name" value="TPR"/>
    <property type="match status" value="4"/>
</dbReference>
<protein>
    <submittedName>
        <fullName evidence="8">SARP family transcriptional regulator</fullName>
    </submittedName>
</protein>
<dbReference type="InterPro" id="IPR027417">
    <property type="entry name" value="P-loop_NTPase"/>
</dbReference>
<reference evidence="8" key="1">
    <citation type="journal article" date="2014" name="Int. J. Syst. Evol. Microbiol.">
        <title>Complete genome sequence of Corynebacterium casei LMG S-19264T (=DSM 44701T), isolated from a smear-ripened cheese.</title>
        <authorList>
            <consortium name="US DOE Joint Genome Institute (JGI-PGF)"/>
            <person name="Walter F."/>
            <person name="Albersmeier A."/>
            <person name="Kalinowski J."/>
            <person name="Ruckert C."/>
        </authorList>
    </citation>
    <scope>NUCLEOTIDE SEQUENCE</scope>
    <source>
        <strain evidence="8">JCM 3276</strain>
    </source>
</reference>
<evidence type="ECO:0000256" key="5">
    <source>
        <dbReference type="PROSITE-ProRule" id="PRU00339"/>
    </source>
</evidence>
<keyword evidence="3 6" id="KW-0238">DNA-binding</keyword>
<dbReference type="SMART" id="SM00862">
    <property type="entry name" value="Trans_reg_C"/>
    <property type="match status" value="1"/>
</dbReference>
<dbReference type="InterPro" id="IPR016032">
    <property type="entry name" value="Sig_transdc_resp-reg_C-effctor"/>
</dbReference>